<dbReference type="Proteomes" id="UP001327219">
    <property type="component" value="Chromosome"/>
</dbReference>
<organism evidence="21 22">
    <name type="scientific">Candidatus Bandiella euplotis</name>
    <dbReference type="NCBI Taxonomy" id="1664265"/>
    <lineage>
        <taxon>Bacteria</taxon>
        <taxon>Pseudomonadati</taxon>
        <taxon>Pseudomonadota</taxon>
        <taxon>Alphaproteobacteria</taxon>
        <taxon>Rickettsiales</taxon>
        <taxon>Candidatus Midichloriaceae</taxon>
        <taxon>Candidatus Bandiella</taxon>
    </lineage>
</organism>
<dbReference type="PANTHER" id="PTHR21071:SF4">
    <property type="entry name" value="UDP-N-ACETYLENOLPYRUVOYLGLUCOSAMINE REDUCTASE"/>
    <property type="match status" value="1"/>
</dbReference>
<comment type="similarity">
    <text evidence="19">Belongs to the MurB family.</text>
</comment>
<dbReference type="Gene3D" id="3.30.465.10">
    <property type="match status" value="1"/>
</dbReference>
<sequence>MSIIDILPKIQGKYRKKANVGKMCWFQTDSIAAVLFIPKDIEDLEHFLSHKPKNTQIYIMGIGSNLLIRDGGINGVMIRLGAGFNYTKHDDQYCVTVGAACLDLNVANYAAANSIAGLEFFAGIPGSIGGALAMNAGAYGNDTAAVLIETKAINITNGTRETFQNKDIGYYYRGRHLGDEWIFYEAKLQGKKGDTSEVSRKIREIQTQRQLTQPIKSKTGGSTFKNPASHKAWQLIDQCGLRGAKQGGAKFSELHCNFLINEGGAKASDIEHLIRLAQKRVQETFGIELQSEIKIIGEKERLEE</sequence>
<keyword evidence="8 19" id="KW-0132">Cell division</keyword>
<keyword evidence="10 19" id="KW-0274">FAD</keyword>
<keyword evidence="12 19" id="KW-0133">Cell shape</keyword>
<evidence type="ECO:0000256" key="17">
    <source>
        <dbReference type="ARBA" id="ARBA00031026"/>
    </source>
</evidence>
<feature type="active site" description="Proton donor" evidence="19">
    <location>
        <position position="222"/>
    </location>
</feature>
<evidence type="ECO:0000256" key="10">
    <source>
        <dbReference type="ARBA" id="ARBA00022827"/>
    </source>
</evidence>
<evidence type="ECO:0000313" key="21">
    <source>
        <dbReference type="EMBL" id="WPX97078.1"/>
    </source>
</evidence>
<dbReference type="SUPFAM" id="SSF56194">
    <property type="entry name" value="Uridine diphospho-N-Acetylenolpyruvylglucosamine reductase, MurB, C-terminal domain"/>
    <property type="match status" value="1"/>
</dbReference>
<evidence type="ECO:0000256" key="2">
    <source>
        <dbReference type="ARBA" id="ARBA00003921"/>
    </source>
</evidence>
<comment type="pathway">
    <text evidence="4 19">Cell wall biogenesis; peptidoglycan biosynthesis.</text>
</comment>
<evidence type="ECO:0000256" key="4">
    <source>
        <dbReference type="ARBA" id="ARBA00004752"/>
    </source>
</evidence>
<comment type="function">
    <text evidence="2 19">Cell wall formation.</text>
</comment>
<keyword evidence="14 19" id="KW-0560">Oxidoreductase</keyword>
<evidence type="ECO:0000256" key="16">
    <source>
        <dbReference type="ARBA" id="ARBA00023316"/>
    </source>
</evidence>
<dbReference type="InterPro" id="IPR016169">
    <property type="entry name" value="FAD-bd_PCMH_sub2"/>
</dbReference>
<evidence type="ECO:0000256" key="11">
    <source>
        <dbReference type="ARBA" id="ARBA00022857"/>
    </source>
</evidence>
<keyword evidence="11 19" id="KW-0521">NADP</keyword>
<dbReference type="NCBIfam" id="NF010480">
    <property type="entry name" value="PRK13905.1"/>
    <property type="match status" value="1"/>
</dbReference>
<dbReference type="EC" id="1.3.1.98" evidence="5 19"/>
<evidence type="ECO:0000259" key="20">
    <source>
        <dbReference type="PROSITE" id="PS51387"/>
    </source>
</evidence>
<dbReference type="InterPro" id="IPR036635">
    <property type="entry name" value="MurB_C_sf"/>
</dbReference>
<dbReference type="InterPro" id="IPR003170">
    <property type="entry name" value="MurB"/>
</dbReference>
<evidence type="ECO:0000256" key="18">
    <source>
        <dbReference type="ARBA" id="ARBA00048914"/>
    </source>
</evidence>
<dbReference type="InterPro" id="IPR016167">
    <property type="entry name" value="FAD-bd_PCMH_sub1"/>
</dbReference>
<evidence type="ECO:0000256" key="1">
    <source>
        <dbReference type="ARBA" id="ARBA00001974"/>
    </source>
</evidence>
<protein>
    <recommendedName>
        <fullName evidence="6 19">UDP-N-acetylenolpyruvoylglucosamine reductase</fullName>
        <ecNumber evidence="5 19">1.3.1.98</ecNumber>
    </recommendedName>
    <alternativeName>
        <fullName evidence="17 19">UDP-N-acetylmuramate dehydrogenase</fullName>
    </alternativeName>
</protein>
<evidence type="ECO:0000256" key="12">
    <source>
        <dbReference type="ARBA" id="ARBA00022960"/>
    </source>
</evidence>
<evidence type="ECO:0000313" key="22">
    <source>
        <dbReference type="Proteomes" id="UP001327219"/>
    </source>
</evidence>
<evidence type="ECO:0000256" key="14">
    <source>
        <dbReference type="ARBA" id="ARBA00023002"/>
    </source>
</evidence>
<dbReference type="PANTHER" id="PTHR21071">
    <property type="entry name" value="UDP-N-ACETYLENOLPYRUVOYLGLUCOSAMINE REDUCTASE"/>
    <property type="match status" value="1"/>
</dbReference>
<evidence type="ECO:0000256" key="13">
    <source>
        <dbReference type="ARBA" id="ARBA00022984"/>
    </source>
</evidence>
<accession>A0ABZ0UQU0</accession>
<dbReference type="PROSITE" id="PS51387">
    <property type="entry name" value="FAD_PCMH"/>
    <property type="match status" value="1"/>
</dbReference>
<dbReference type="InterPro" id="IPR016166">
    <property type="entry name" value="FAD-bd_PCMH"/>
</dbReference>
<keyword evidence="13 19" id="KW-0573">Peptidoglycan synthesis</keyword>
<reference evidence="21 22" key="1">
    <citation type="submission" date="2022-11" db="EMBL/GenBank/DDBJ databases">
        <title>Host association and intracellularity evolved multiple times independently in the Rickettsiales.</title>
        <authorList>
            <person name="Castelli M."/>
            <person name="Nardi T."/>
            <person name="Gammuto L."/>
            <person name="Bellinzona G."/>
            <person name="Sabaneyeva E."/>
            <person name="Potekhin A."/>
            <person name="Serra V."/>
            <person name="Petroni G."/>
            <person name="Sassera D."/>
        </authorList>
    </citation>
    <scope>NUCLEOTIDE SEQUENCE [LARGE SCALE GENOMIC DNA]</scope>
    <source>
        <strain evidence="21 22">NDG2</strain>
    </source>
</reference>
<name>A0ABZ0UQU0_9RICK</name>
<dbReference type="SUPFAM" id="SSF56176">
    <property type="entry name" value="FAD-binding/transporter-associated domain-like"/>
    <property type="match status" value="1"/>
</dbReference>
<evidence type="ECO:0000256" key="15">
    <source>
        <dbReference type="ARBA" id="ARBA00023306"/>
    </source>
</evidence>
<evidence type="ECO:0000256" key="7">
    <source>
        <dbReference type="ARBA" id="ARBA00022490"/>
    </source>
</evidence>
<evidence type="ECO:0000256" key="9">
    <source>
        <dbReference type="ARBA" id="ARBA00022630"/>
    </source>
</evidence>
<dbReference type="InterPro" id="IPR006094">
    <property type="entry name" value="Oxid_FAD_bind_N"/>
</dbReference>
<proteinExistence type="inferred from homology"/>
<dbReference type="Pfam" id="PF01565">
    <property type="entry name" value="FAD_binding_4"/>
    <property type="match status" value="1"/>
</dbReference>
<evidence type="ECO:0000256" key="19">
    <source>
        <dbReference type="HAMAP-Rule" id="MF_00037"/>
    </source>
</evidence>
<dbReference type="Pfam" id="PF02873">
    <property type="entry name" value="MurB_C"/>
    <property type="match status" value="1"/>
</dbReference>
<comment type="catalytic activity">
    <reaction evidence="18 19">
        <text>UDP-N-acetyl-alpha-D-muramate + NADP(+) = UDP-N-acetyl-3-O-(1-carboxyvinyl)-alpha-D-glucosamine + NADPH + H(+)</text>
        <dbReference type="Rhea" id="RHEA:12248"/>
        <dbReference type="ChEBI" id="CHEBI:15378"/>
        <dbReference type="ChEBI" id="CHEBI:57783"/>
        <dbReference type="ChEBI" id="CHEBI:58349"/>
        <dbReference type="ChEBI" id="CHEBI:68483"/>
        <dbReference type="ChEBI" id="CHEBI:70757"/>
        <dbReference type="EC" id="1.3.1.98"/>
    </reaction>
</comment>
<dbReference type="RefSeq" id="WP_323732713.1">
    <property type="nucleotide sequence ID" value="NZ_CP110820.1"/>
</dbReference>
<dbReference type="Gene3D" id="3.90.78.10">
    <property type="entry name" value="UDP-N-acetylenolpyruvoylglucosamine reductase, C-terminal domain"/>
    <property type="match status" value="1"/>
</dbReference>
<evidence type="ECO:0000256" key="6">
    <source>
        <dbReference type="ARBA" id="ARBA00015188"/>
    </source>
</evidence>
<dbReference type="InterPro" id="IPR036318">
    <property type="entry name" value="FAD-bd_PCMH-like_sf"/>
</dbReference>
<feature type="active site" evidence="19">
    <location>
        <position position="292"/>
    </location>
</feature>
<dbReference type="Gene3D" id="3.30.43.10">
    <property type="entry name" value="Uridine Diphospho-n-acetylenolpyruvylglucosamine Reductase, domain 2"/>
    <property type="match status" value="1"/>
</dbReference>
<evidence type="ECO:0000256" key="5">
    <source>
        <dbReference type="ARBA" id="ARBA00012518"/>
    </source>
</evidence>
<evidence type="ECO:0000256" key="8">
    <source>
        <dbReference type="ARBA" id="ARBA00022618"/>
    </source>
</evidence>
<keyword evidence="15 19" id="KW-0131">Cell cycle</keyword>
<keyword evidence="16 19" id="KW-0961">Cell wall biogenesis/degradation</keyword>
<comment type="cofactor">
    <cofactor evidence="1 19">
        <name>FAD</name>
        <dbReference type="ChEBI" id="CHEBI:57692"/>
    </cofactor>
</comment>
<comment type="subcellular location">
    <subcellularLocation>
        <location evidence="3 19">Cytoplasm</location>
    </subcellularLocation>
</comment>
<dbReference type="NCBIfam" id="TIGR00179">
    <property type="entry name" value="murB"/>
    <property type="match status" value="1"/>
</dbReference>
<dbReference type="EMBL" id="CP110820">
    <property type="protein sequence ID" value="WPX97078.1"/>
    <property type="molecule type" value="Genomic_DNA"/>
</dbReference>
<gene>
    <name evidence="19" type="primary">murB</name>
    <name evidence="21" type="ORF">Bandiella_01221</name>
</gene>
<keyword evidence="7 19" id="KW-0963">Cytoplasm</keyword>
<dbReference type="InterPro" id="IPR011601">
    <property type="entry name" value="MurB_C"/>
</dbReference>
<feature type="domain" description="FAD-binding PCMH-type" evidence="20">
    <location>
        <begin position="28"/>
        <end position="205"/>
    </location>
</feature>
<keyword evidence="22" id="KW-1185">Reference proteome</keyword>
<dbReference type="HAMAP" id="MF_00037">
    <property type="entry name" value="MurB"/>
    <property type="match status" value="1"/>
</dbReference>
<keyword evidence="9 19" id="KW-0285">Flavoprotein</keyword>
<feature type="active site" evidence="19">
    <location>
        <position position="173"/>
    </location>
</feature>
<evidence type="ECO:0000256" key="3">
    <source>
        <dbReference type="ARBA" id="ARBA00004496"/>
    </source>
</evidence>